<organism evidence="2 3">
    <name type="scientific">Vanrija pseudolonga</name>
    <dbReference type="NCBI Taxonomy" id="143232"/>
    <lineage>
        <taxon>Eukaryota</taxon>
        <taxon>Fungi</taxon>
        <taxon>Dikarya</taxon>
        <taxon>Basidiomycota</taxon>
        <taxon>Agaricomycotina</taxon>
        <taxon>Tremellomycetes</taxon>
        <taxon>Trichosporonales</taxon>
        <taxon>Trichosporonaceae</taxon>
        <taxon>Vanrija</taxon>
    </lineage>
</organism>
<feature type="domain" description="Metallo-beta-lactamase" evidence="1">
    <location>
        <begin position="35"/>
        <end position="267"/>
    </location>
</feature>
<dbReference type="Gene3D" id="1.10.10.10">
    <property type="entry name" value="Winged helix-like DNA-binding domain superfamily/Winged helix DNA-binding domain"/>
    <property type="match status" value="1"/>
</dbReference>
<dbReference type="InterPro" id="IPR036866">
    <property type="entry name" value="RibonucZ/Hydroxyglut_hydro"/>
</dbReference>
<dbReference type="PANTHER" id="PTHR23131:SF0">
    <property type="entry name" value="ENDORIBONUCLEASE LACTB2"/>
    <property type="match status" value="1"/>
</dbReference>
<dbReference type="GeneID" id="87803976"/>
<dbReference type="InterPro" id="IPR050662">
    <property type="entry name" value="Sec-metab_biosynth-thioest"/>
</dbReference>
<reference evidence="2" key="1">
    <citation type="submission" date="2023-10" db="EMBL/GenBank/DDBJ databases">
        <authorList>
            <person name="Noh H."/>
        </authorList>
    </citation>
    <scope>NUCLEOTIDE SEQUENCE</scope>
    <source>
        <strain evidence="2">DUCC4014</strain>
    </source>
</reference>
<dbReference type="EMBL" id="CP086714">
    <property type="protein sequence ID" value="WOO77128.1"/>
    <property type="molecule type" value="Genomic_DNA"/>
</dbReference>
<dbReference type="Gene3D" id="3.60.15.10">
    <property type="entry name" value="Ribonuclease Z/Hydroxyacylglutathione hydrolase-like"/>
    <property type="match status" value="2"/>
</dbReference>
<accession>A0AAF1BMU5</accession>
<evidence type="ECO:0000313" key="3">
    <source>
        <dbReference type="Proteomes" id="UP000827549"/>
    </source>
</evidence>
<dbReference type="Proteomes" id="UP000827549">
    <property type="component" value="Chromosome 1"/>
</dbReference>
<dbReference type="Pfam" id="PF00753">
    <property type="entry name" value="Lactamase_B"/>
    <property type="match status" value="1"/>
</dbReference>
<sequence length="432" mass="44688">MNGPGDLVPLPNAARLSPHVTRILGQNPSLMTLQGTNSYLLQPPSSPTAPAILVDTTSEETSAAWLDLLVERLTTDTGGLAPLAHVVLTHRHPDHVGGLPILLRKLKELGAPPPQVWKLPSPDEAELQAGREKAWSDQAIGDTLRALEGTFVPFSPSEPLWPLKADGVVVAVDPSSGESGAAEARALADGGSLPDVPEASRVSVRVVHTPGHTADSVSLVLGEGERGVFTGDTVLGQGTTIFADFGAYMASLKTLLALNAPVLYPAHGPAIEGKEAAHAHIAEYIKHRQDREDIIVGVIKGIADEPGSLGTKLEALRQAKAATVSAAGLPPPVVADATAAAAAADLTPAFPAAGAPGDKAASVSHLCHLVYQSGHPGLLMAASRTMGSHLAKLESEGKVRKVTAPLPVISGWTAEPAKDGEAWEWIGGSSRL</sequence>
<dbReference type="GO" id="GO:0044550">
    <property type="term" value="P:secondary metabolite biosynthetic process"/>
    <property type="evidence" value="ECO:0007669"/>
    <property type="project" value="TreeGrafter"/>
</dbReference>
<evidence type="ECO:0000313" key="2">
    <source>
        <dbReference type="EMBL" id="WOO77128.1"/>
    </source>
</evidence>
<dbReference type="PANTHER" id="PTHR23131">
    <property type="entry name" value="ENDORIBONUCLEASE LACTB2"/>
    <property type="match status" value="1"/>
</dbReference>
<dbReference type="SMART" id="SM00849">
    <property type="entry name" value="Lactamase_B"/>
    <property type="match status" value="1"/>
</dbReference>
<keyword evidence="3" id="KW-1185">Reference proteome</keyword>
<dbReference type="RefSeq" id="XP_062623160.1">
    <property type="nucleotide sequence ID" value="XM_062767176.1"/>
</dbReference>
<gene>
    <name evidence="2" type="primary">LACTB2</name>
    <name evidence="2" type="ORF">LOC62_01G000718</name>
</gene>
<dbReference type="InterPro" id="IPR041516">
    <property type="entry name" value="LACTB2_WH"/>
</dbReference>
<name>A0AAF1BMU5_9TREE</name>
<dbReference type="AlphaFoldDB" id="A0AAF1BMU5"/>
<dbReference type="InterPro" id="IPR036388">
    <property type="entry name" value="WH-like_DNA-bd_sf"/>
</dbReference>
<proteinExistence type="predicted"/>
<dbReference type="Pfam" id="PF17778">
    <property type="entry name" value="WHD_BLACT"/>
    <property type="match status" value="1"/>
</dbReference>
<protein>
    <submittedName>
        <fullName evidence="2">Endoribonuclease LACTB2</fullName>
    </submittedName>
</protein>
<dbReference type="InterPro" id="IPR001279">
    <property type="entry name" value="Metallo-B-lactamas"/>
</dbReference>
<evidence type="ECO:0000259" key="1">
    <source>
        <dbReference type="SMART" id="SM00849"/>
    </source>
</evidence>
<dbReference type="SUPFAM" id="SSF56281">
    <property type="entry name" value="Metallo-hydrolase/oxidoreductase"/>
    <property type="match status" value="1"/>
</dbReference>